<dbReference type="Proteomes" id="UP001059836">
    <property type="component" value="Chromosome"/>
</dbReference>
<reference evidence="2" key="1">
    <citation type="journal article" date="2021" name="Nat. Microbiol.">
        <title>Cocultivation of an ultrasmall environmental parasitic bacterium with lytic ability against bacteria associated with wastewater foams.</title>
        <authorList>
            <person name="Batinovic S."/>
            <person name="Rose J.J.A."/>
            <person name="Ratcliffe J."/>
            <person name="Seviour R.J."/>
            <person name="Petrovski S."/>
        </authorList>
    </citation>
    <scope>NUCLEOTIDE SEQUENCE</scope>
    <source>
        <strain evidence="2">CON9</strain>
    </source>
</reference>
<feature type="compositionally biased region" description="Basic and acidic residues" evidence="1">
    <location>
        <begin position="56"/>
        <end position="77"/>
    </location>
</feature>
<dbReference type="EMBL" id="CP045809">
    <property type="protein sequence ID" value="QHN34404.1"/>
    <property type="molecule type" value="Genomic_DNA"/>
</dbReference>
<dbReference type="RefSeq" id="WP_213247476.1">
    <property type="nucleotide sequence ID" value="NZ_CP045806.1"/>
</dbReference>
<feature type="region of interest" description="Disordered" evidence="1">
    <location>
        <begin position="46"/>
        <end position="77"/>
    </location>
</feature>
<protein>
    <submittedName>
        <fullName evidence="2">Antitoxin</fullName>
    </submittedName>
</protein>
<gene>
    <name evidence="2" type="ORF">GII31_05330</name>
</gene>
<keyword evidence="3" id="KW-1185">Reference proteome</keyword>
<accession>A0ABX6IEZ1</accession>
<dbReference type="Pfam" id="PF14013">
    <property type="entry name" value="MT0933_antitox"/>
    <property type="match status" value="1"/>
</dbReference>
<dbReference type="InterPro" id="IPR028037">
    <property type="entry name" value="Antitoxin_Rv0909/MT0933"/>
</dbReference>
<evidence type="ECO:0000313" key="3">
    <source>
        <dbReference type="Proteomes" id="UP001059836"/>
    </source>
</evidence>
<evidence type="ECO:0000256" key="1">
    <source>
        <dbReference type="SAM" id="MobiDB-lite"/>
    </source>
</evidence>
<name>A0ABX6IEZ1_9ACTN</name>
<organism evidence="2 3">
    <name type="scientific">Gordonia pseudamarae</name>
    <dbReference type="NCBI Taxonomy" id="2831662"/>
    <lineage>
        <taxon>Bacteria</taxon>
        <taxon>Bacillati</taxon>
        <taxon>Actinomycetota</taxon>
        <taxon>Actinomycetes</taxon>
        <taxon>Mycobacteriales</taxon>
        <taxon>Gordoniaceae</taxon>
        <taxon>Gordonia</taxon>
    </lineage>
</organism>
<proteinExistence type="predicted"/>
<sequence length="77" mass="7894">MDLGGLVNKAKQALKKNPDLIEKGGDAVDKATKGKYVGQVDKAQDAVRKAVGAQDKGAENKGADNKGADNKGADNKG</sequence>
<evidence type="ECO:0000313" key="2">
    <source>
        <dbReference type="EMBL" id="QHN34404.1"/>
    </source>
</evidence>